<sequence>MIGVSSDCEGPDGCNRSVPEKDASSLKSLNNDLSFHWTAFSWFSATEYGIAIANMGFHMTAAYDFQDLMLTTTLKKPYSE</sequence>
<dbReference type="EMBL" id="NIRI02000042">
    <property type="protein sequence ID" value="KAG5451881.1"/>
    <property type="molecule type" value="Genomic_DNA"/>
</dbReference>
<reference evidence="2 3" key="2">
    <citation type="journal article" date="2021" name="Genomics">
        <title>High-quality reference genome for Clonorchis sinensis.</title>
        <authorList>
            <person name="Young N.D."/>
            <person name="Stroehlein A.J."/>
            <person name="Kinkar L."/>
            <person name="Wang T."/>
            <person name="Sohn W.M."/>
            <person name="Chang B.C.H."/>
            <person name="Kaur P."/>
            <person name="Weisz D."/>
            <person name="Dudchenko O."/>
            <person name="Aiden E.L."/>
            <person name="Korhonen P.K."/>
            <person name="Gasser R.B."/>
        </authorList>
    </citation>
    <scope>NUCLEOTIDE SEQUENCE [LARGE SCALE GENOMIC DNA]</scope>
    <source>
        <strain evidence="2">Cs-k2</strain>
    </source>
</reference>
<gene>
    <name evidence="2" type="ORF">CSKR_111256</name>
</gene>
<dbReference type="AlphaFoldDB" id="A0A3R7D3S0"/>
<feature type="domain" description="CWH43-like N-terminal" evidence="1">
    <location>
        <begin position="35"/>
        <end position="67"/>
    </location>
</feature>
<dbReference type="STRING" id="79923.A0A3R7D3S0"/>
<dbReference type="InParanoid" id="A0A3R7D3S0"/>
<keyword evidence="3" id="KW-1185">Reference proteome</keyword>
<evidence type="ECO:0000259" key="1">
    <source>
        <dbReference type="Pfam" id="PF10277"/>
    </source>
</evidence>
<dbReference type="InterPro" id="IPR019402">
    <property type="entry name" value="CWH43_N"/>
</dbReference>
<comment type="caution">
    <text evidence="2">The sequence shown here is derived from an EMBL/GenBank/DDBJ whole genome shotgun (WGS) entry which is preliminary data.</text>
</comment>
<accession>A0A3R7D3S0</accession>
<evidence type="ECO:0000313" key="3">
    <source>
        <dbReference type="Proteomes" id="UP000286415"/>
    </source>
</evidence>
<organism evidence="2 3">
    <name type="scientific">Clonorchis sinensis</name>
    <name type="common">Chinese liver fluke</name>
    <dbReference type="NCBI Taxonomy" id="79923"/>
    <lineage>
        <taxon>Eukaryota</taxon>
        <taxon>Metazoa</taxon>
        <taxon>Spiralia</taxon>
        <taxon>Lophotrochozoa</taxon>
        <taxon>Platyhelminthes</taxon>
        <taxon>Trematoda</taxon>
        <taxon>Digenea</taxon>
        <taxon>Opisthorchiida</taxon>
        <taxon>Opisthorchiata</taxon>
        <taxon>Opisthorchiidae</taxon>
        <taxon>Clonorchis</taxon>
    </lineage>
</organism>
<dbReference type="Proteomes" id="UP000286415">
    <property type="component" value="Unassembled WGS sequence"/>
</dbReference>
<evidence type="ECO:0000313" key="2">
    <source>
        <dbReference type="EMBL" id="KAG5451881.1"/>
    </source>
</evidence>
<dbReference type="OrthoDB" id="68581at2759"/>
<proteinExistence type="predicted"/>
<name>A0A3R7D3S0_CLOSI</name>
<protein>
    <recommendedName>
        <fullName evidence="1">CWH43-like N-terminal domain-containing protein</fullName>
    </recommendedName>
</protein>
<reference evidence="2 3" key="1">
    <citation type="journal article" date="2018" name="Biotechnol. Adv.">
        <title>Improved genomic resources and new bioinformatic workflow for the carcinogenic parasite Clonorchis sinensis: Biotechnological implications.</title>
        <authorList>
            <person name="Wang D."/>
            <person name="Korhonen P.K."/>
            <person name="Gasser R.B."/>
            <person name="Young N.D."/>
        </authorList>
    </citation>
    <scope>NUCLEOTIDE SEQUENCE [LARGE SCALE GENOMIC DNA]</scope>
    <source>
        <strain evidence="2">Cs-k2</strain>
    </source>
</reference>
<dbReference type="Pfam" id="PF10277">
    <property type="entry name" value="Frag1"/>
    <property type="match status" value="1"/>
</dbReference>